<dbReference type="OrthoDB" id="179799at2"/>
<sequence>MFNPAISAKKNFFKEVLLRVLTICYRSGDELIEINLAYTSMIGTVNYVRRHGIGSHQSAAYAITWQGMGLWERPSMREAVVPAPNGGHVTFALPVRNRANHVWSFWTAVRNRLKAAHPAHGW</sequence>
<evidence type="ECO:0000313" key="2">
    <source>
        <dbReference type="Proteomes" id="UP000297713"/>
    </source>
</evidence>
<dbReference type="Proteomes" id="UP000297713">
    <property type="component" value="Unassembled WGS sequence"/>
</dbReference>
<keyword evidence="2" id="KW-1185">Reference proteome</keyword>
<comment type="caution">
    <text evidence="1">The sequence shown here is derived from an EMBL/GenBank/DDBJ whole genome shotgun (WGS) entry which is preliminary data.</text>
</comment>
<organism evidence="1 2">
    <name type="scientific">Methylacidiphilum caldifontis</name>
    <dbReference type="NCBI Taxonomy" id="2795386"/>
    <lineage>
        <taxon>Bacteria</taxon>
        <taxon>Pseudomonadati</taxon>
        <taxon>Verrucomicrobiota</taxon>
        <taxon>Methylacidiphilae</taxon>
        <taxon>Methylacidiphilales</taxon>
        <taxon>Methylacidiphilaceae</taxon>
        <taxon>Methylacidiphilum (ex Ratnadevi et al. 2023)</taxon>
    </lineage>
</organism>
<gene>
    <name evidence="1" type="ORF">A7Q10_01960</name>
</gene>
<dbReference type="RefSeq" id="WP_134440765.1">
    <property type="nucleotide sequence ID" value="NZ_LXQC01000176.1"/>
</dbReference>
<accession>A0A4Y8P836</accession>
<proteinExistence type="predicted"/>
<reference evidence="1 2" key="1">
    <citation type="submission" date="2016-05" db="EMBL/GenBank/DDBJ databases">
        <title>Diversity and Homogeneity among Thermoacidophilic Verrucomicrobia Methanotrophs Linked with Geographical Origin.</title>
        <authorList>
            <person name="Erikstad H.-A."/>
            <person name="Smestad N.B."/>
            <person name="Ceballos R.M."/>
            <person name="Birkeland N.-K."/>
        </authorList>
    </citation>
    <scope>NUCLEOTIDE SEQUENCE [LARGE SCALE GENOMIC DNA]</scope>
    <source>
        <strain evidence="1 2">Phi</strain>
    </source>
</reference>
<dbReference type="EMBL" id="LXQC01000176">
    <property type="protein sequence ID" value="TFE66562.1"/>
    <property type="molecule type" value="Genomic_DNA"/>
</dbReference>
<dbReference type="AlphaFoldDB" id="A0A4Y8P836"/>
<name>A0A4Y8P836_9BACT</name>
<evidence type="ECO:0000313" key="1">
    <source>
        <dbReference type="EMBL" id="TFE66562.1"/>
    </source>
</evidence>
<protein>
    <submittedName>
        <fullName evidence="1">Uncharacterized protein</fullName>
    </submittedName>
</protein>